<evidence type="ECO:0000256" key="3">
    <source>
        <dbReference type="ARBA" id="ARBA00022801"/>
    </source>
</evidence>
<reference evidence="7" key="2">
    <citation type="submission" date="2012-02" db="EMBL/GenBank/DDBJ databases">
        <authorList>
            <person name="Genoscope - CEA"/>
        </authorList>
    </citation>
    <scope>NUCLEOTIDE SEQUENCE</scope>
</reference>
<dbReference type="NCBIfam" id="TIGR00757">
    <property type="entry name" value="RNaseEG"/>
    <property type="match status" value="1"/>
</dbReference>
<evidence type="ECO:0000256" key="2">
    <source>
        <dbReference type="ARBA" id="ARBA00022723"/>
    </source>
</evidence>
<keyword evidence="4" id="KW-0460">Magnesium</keyword>
<dbReference type="InterPro" id="IPR003029">
    <property type="entry name" value="S1_domain"/>
</dbReference>
<evidence type="ECO:0000256" key="4">
    <source>
        <dbReference type="ARBA" id="ARBA00022842"/>
    </source>
</evidence>
<keyword evidence="3" id="KW-0378">Hydrolase</keyword>
<proteinExistence type="predicted"/>
<dbReference type="GO" id="GO:0016787">
    <property type="term" value="F:hydrolase activity"/>
    <property type="evidence" value="ECO:0007669"/>
    <property type="project" value="UniProtKB-KW"/>
</dbReference>
<comment type="cofactor">
    <cofactor evidence="1">
        <name>Mg(2+)</name>
        <dbReference type="ChEBI" id="CHEBI:18420"/>
    </cofactor>
</comment>
<dbReference type="GO" id="GO:0006364">
    <property type="term" value="P:rRNA processing"/>
    <property type="evidence" value="ECO:0007669"/>
    <property type="project" value="TreeGrafter"/>
</dbReference>
<feature type="domain" description="S1 motif" evidence="6">
    <location>
        <begin position="39"/>
        <end position="117"/>
    </location>
</feature>
<dbReference type="SMART" id="SM00316">
    <property type="entry name" value="S1"/>
    <property type="match status" value="1"/>
</dbReference>
<dbReference type="Pfam" id="PF10150">
    <property type="entry name" value="RNase_E_G"/>
    <property type="match status" value="1"/>
</dbReference>
<protein>
    <submittedName>
        <fullName evidence="7">Ribonuclease, Rne/Rng family</fullName>
    </submittedName>
</protein>
<keyword evidence="2" id="KW-0479">Metal-binding</keyword>
<dbReference type="InterPro" id="IPR012340">
    <property type="entry name" value="NA-bd_OB-fold"/>
</dbReference>
<dbReference type="GO" id="GO:0004540">
    <property type="term" value="F:RNA nuclease activity"/>
    <property type="evidence" value="ECO:0007669"/>
    <property type="project" value="InterPro"/>
</dbReference>
<gene>
    <name evidence="7" type="ORF">VIS_S3CHB70009</name>
</gene>
<dbReference type="EMBL" id="FO117597">
    <property type="protein sequence ID" value="CCG00048.1"/>
    <property type="molecule type" value="Genomic_DNA"/>
</dbReference>
<dbReference type="PANTHER" id="PTHR30001">
    <property type="entry name" value="RIBONUCLEASE"/>
    <property type="match status" value="1"/>
</dbReference>
<dbReference type="AlphaFoldDB" id="H6RG87"/>
<accession>H6RG87</accession>
<dbReference type="CDD" id="cd04453">
    <property type="entry name" value="S1_RNase_E"/>
    <property type="match status" value="1"/>
</dbReference>
<sequence length="514" mass="58302">MEKELIIRSTAKGNEIALLENKKLVEIHLEKDENSFKVGDVFLGRVRKVMPGMNAAFVDIGYDKDAFLHYTDLGPGFKTYKQFFKGVLAGNTNNINSVKYQHQIDKGGKISEVLSSKVLIPVQVFKEPISSKGPRLTTEISIAGRYLILTPFVQTIGVSKKIEDDDERDRLKRLLKSLTPKHFGVIIRTFAQGKGAADLHKDLTHLIQKWELMLSNLKNASYRQKVLTEIDKSSILIRDLMSDKFKAIHTSDVVLASEMEEYIGSVAPDQKDIVNVYKGNNPIFDHFDITRQIKSSFGSTVNFGKGPYLVIEHTEALHVVDVNSGHKVAMKGDQESNATSVNLGAAEELARQLRLRDIGGIVVVDFIDMKKAENRKQVFDKMKQLLKLDKATTNVLPLSKFNLMQITRQRVRPQVVISTKENCPTCRGTGKIEASLLLMDQINNKVEYLVNNNIKFILIVHPFIESFIKKGIVSLQLKWWFEYKRWIKVRANENLALTEFKFENLLGNEIDLNP</sequence>
<keyword evidence="5" id="KW-0694">RNA-binding</keyword>
<evidence type="ECO:0000313" key="7">
    <source>
        <dbReference type="EMBL" id="CCG00048.1"/>
    </source>
</evidence>
<dbReference type="GO" id="GO:0046872">
    <property type="term" value="F:metal ion binding"/>
    <property type="evidence" value="ECO:0007669"/>
    <property type="project" value="UniProtKB-KW"/>
</dbReference>
<dbReference type="InterPro" id="IPR019307">
    <property type="entry name" value="RNA-bd_AU-1/RNase_E/G"/>
</dbReference>
<dbReference type="InterPro" id="IPR004659">
    <property type="entry name" value="RNase_E/G"/>
</dbReference>
<dbReference type="PROSITE" id="PS50126">
    <property type="entry name" value="S1"/>
    <property type="match status" value="1"/>
</dbReference>
<organism evidence="7">
    <name type="scientific">uncultured Flavobacteriia bacterium</name>
    <dbReference type="NCBI Taxonomy" id="212695"/>
    <lineage>
        <taxon>Bacteria</taxon>
        <taxon>Pseudomonadati</taxon>
        <taxon>Bacteroidota</taxon>
        <taxon>Flavobacteriia</taxon>
        <taxon>environmental samples</taxon>
    </lineage>
</organism>
<dbReference type="Gene3D" id="2.40.50.140">
    <property type="entry name" value="Nucleic acid-binding proteins"/>
    <property type="match status" value="1"/>
</dbReference>
<evidence type="ECO:0000259" key="6">
    <source>
        <dbReference type="PROSITE" id="PS50126"/>
    </source>
</evidence>
<dbReference type="SUPFAM" id="SSF50249">
    <property type="entry name" value="Nucleic acid-binding proteins"/>
    <property type="match status" value="1"/>
</dbReference>
<evidence type="ECO:0000256" key="5">
    <source>
        <dbReference type="ARBA" id="ARBA00022884"/>
    </source>
</evidence>
<dbReference type="GO" id="GO:0003723">
    <property type="term" value="F:RNA binding"/>
    <property type="evidence" value="ECO:0007669"/>
    <property type="project" value="UniProtKB-KW"/>
</dbReference>
<evidence type="ECO:0000256" key="1">
    <source>
        <dbReference type="ARBA" id="ARBA00001946"/>
    </source>
</evidence>
<name>H6RG87_9BACT</name>
<dbReference type="GO" id="GO:0005737">
    <property type="term" value="C:cytoplasm"/>
    <property type="evidence" value="ECO:0007669"/>
    <property type="project" value="TreeGrafter"/>
</dbReference>
<dbReference type="PANTHER" id="PTHR30001:SF0">
    <property type="entry name" value="RIBONUCLEASE G"/>
    <property type="match status" value="1"/>
</dbReference>
<reference evidence="7" key="1">
    <citation type="journal article" date="2012" name="Environ. Microbiol.">
        <title>Genomic content of uncultured Bacteroidetes from contrasting oceanic provinces in the North Atlantic Ocean.</title>
        <authorList>
            <person name="Gomez-Pereira P.R."/>
            <person name="Schuler M."/>
            <person name="Fuchs B.M."/>
            <person name="Bennke C."/>
            <person name="Teeling H."/>
            <person name="Waldmann J."/>
            <person name="Richter M."/>
            <person name="Barbe V."/>
            <person name="Bataille E."/>
            <person name="Glockner F.O."/>
            <person name="Amann R."/>
        </authorList>
    </citation>
    <scope>NUCLEOTIDE SEQUENCE</scope>
</reference>